<evidence type="ECO:0000313" key="8">
    <source>
        <dbReference type="Proteomes" id="UP001602245"/>
    </source>
</evidence>
<dbReference type="RefSeq" id="WP_020515751.1">
    <property type="nucleotide sequence ID" value="NZ_JBIAZU010000003.1"/>
</dbReference>
<evidence type="ECO:0000256" key="5">
    <source>
        <dbReference type="ARBA" id="ARBA00023136"/>
    </source>
</evidence>
<feature type="transmembrane region" description="Helical" evidence="6">
    <location>
        <begin position="246"/>
        <end position="266"/>
    </location>
</feature>
<dbReference type="PANTHER" id="PTHR31632">
    <property type="entry name" value="IRON TRANSPORTER FTH1"/>
    <property type="match status" value="1"/>
</dbReference>
<feature type="transmembrane region" description="Helical" evidence="6">
    <location>
        <begin position="150"/>
        <end position="171"/>
    </location>
</feature>
<comment type="similarity">
    <text evidence="2">Belongs to the oxidase-dependent Fe transporter (OFeT) (TC 9.A.10.1) family.</text>
</comment>
<feature type="transmembrane region" description="Helical" evidence="6">
    <location>
        <begin position="107"/>
        <end position="130"/>
    </location>
</feature>
<dbReference type="Proteomes" id="UP001602245">
    <property type="component" value="Unassembled WGS sequence"/>
</dbReference>
<name>A0ABW6WEG0_9ACTN</name>
<comment type="caution">
    <text evidence="7">The sequence shown here is derived from an EMBL/GenBank/DDBJ whole genome shotgun (WGS) entry which is preliminary data.</text>
</comment>
<dbReference type="Pfam" id="PF03239">
    <property type="entry name" value="FTR1"/>
    <property type="match status" value="1"/>
</dbReference>
<reference evidence="7 8" key="1">
    <citation type="submission" date="2024-10" db="EMBL/GenBank/DDBJ databases">
        <title>The Natural Products Discovery Center: Release of the First 8490 Sequenced Strains for Exploring Actinobacteria Biosynthetic Diversity.</title>
        <authorList>
            <person name="Kalkreuter E."/>
            <person name="Kautsar S.A."/>
            <person name="Yang D."/>
            <person name="Bader C.D."/>
            <person name="Teijaro C.N."/>
            <person name="Fluegel L."/>
            <person name="Davis C.M."/>
            <person name="Simpson J.R."/>
            <person name="Lauterbach L."/>
            <person name="Steele A.D."/>
            <person name="Gui C."/>
            <person name="Meng S."/>
            <person name="Li G."/>
            <person name="Viehrig K."/>
            <person name="Ye F."/>
            <person name="Su P."/>
            <person name="Kiefer A.F."/>
            <person name="Nichols A."/>
            <person name="Cepeda A.J."/>
            <person name="Yan W."/>
            <person name="Fan B."/>
            <person name="Jiang Y."/>
            <person name="Adhikari A."/>
            <person name="Zheng C.-J."/>
            <person name="Schuster L."/>
            <person name="Cowan T.M."/>
            <person name="Smanski M.J."/>
            <person name="Chevrette M.G."/>
            <person name="De Carvalho L.P.S."/>
            <person name="Shen B."/>
        </authorList>
    </citation>
    <scope>NUCLEOTIDE SEQUENCE [LARGE SCALE GENOMIC DNA]</scope>
    <source>
        <strain evidence="7 8">NPDC000087</strain>
    </source>
</reference>
<sequence length="277" mass="28996">MGGAFFASYLIGLRDGLEAALVVSILVTVLARAQRRDGLLPLWSGVAAAVLCAAALGVVLTYVATSLLSGVRLELFEAISSLVAVSMVTWMIFWMRRSARTLKSEMTGKLTTALGLGKAAVAALAFVAVIREGVEMVLLVFAAAQAASETVAPLLGMIAGVASAVLLGWLMYAAVARVNLGRLFTWTGALLVLVAAGIIKYAVHGFQVAGVLPGSTTVAYDLSHTIEPSSWYGTLLAATINVTPTATVLEVVIWLAYAGLVLFLFFRPAPKRVPVTA</sequence>
<keyword evidence="3 6" id="KW-0812">Transmembrane</keyword>
<keyword evidence="8" id="KW-1185">Reference proteome</keyword>
<gene>
    <name evidence="7" type="primary">efeU</name>
    <name evidence="7" type="ORF">ACFY35_16505</name>
</gene>
<dbReference type="PANTHER" id="PTHR31632:SF2">
    <property type="entry name" value="PLASMA MEMBRANE IRON PERMEASE"/>
    <property type="match status" value="1"/>
</dbReference>
<evidence type="ECO:0000256" key="3">
    <source>
        <dbReference type="ARBA" id="ARBA00022692"/>
    </source>
</evidence>
<evidence type="ECO:0000313" key="7">
    <source>
        <dbReference type="EMBL" id="MFF5291044.1"/>
    </source>
</evidence>
<evidence type="ECO:0000256" key="2">
    <source>
        <dbReference type="ARBA" id="ARBA00008333"/>
    </source>
</evidence>
<evidence type="ECO:0000256" key="6">
    <source>
        <dbReference type="SAM" id="Phobius"/>
    </source>
</evidence>
<evidence type="ECO:0000256" key="1">
    <source>
        <dbReference type="ARBA" id="ARBA00004141"/>
    </source>
</evidence>
<keyword evidence="4 6" id="KW-1133">Transmembrane helix</keyword>
<feature type="transmembrane region" description="Helical" evidence="6">
    <location>
        <begin position="42"/>
        <end position="63"/>
    </location>
</feature>
<feature type="transmembrane region" description="Helical" evidence="6">
    <location>
        <begin position="6"/>
        <end position="30"/>
    </location>
</feature>
<dbReference type="NCBIfam" id="NF041756">
    <property type="entry name" value="EfeU"/>
    <property type="match status" value="1"/>
</dbReference>
<dbReference type="InterPro" id="IPR004923">
    <property type="entry name" value="FTR1/Fip1/EfeU"/>
</dbReference>
<keyword evidence="5 6" id="KW-0472">Membrane</keyword>
<comment type="subcellular location">
    <subcellularLocation>
        <location evidence="1">Membrane</location>
        <topology evidence="1">Multi-pass membrane protein</topology>
    </subcellularLocation>
</comment>
<proteinExistence type="inferred from homology"/>
<feature type="transmembrane region" description="Helical" evidence="6">
    <location>
        <begin position="75"/>
        <end position="95"/>
    </location>
</feature>
<protein>
    <submittedName>
        <fullName evidence="7">Iron uptake transporter permease EfeU</fullName>
    </submittedName>
</protein>
<dbReference type="EMBL" id="JBIAZU010000003">
    <property type="protein sequence ID" value="MFF5291044.1"/>
    <property type="molecule type" value="Genomic_DNA"/>
</dbReference>
<accession>A0ABW6WEG0</accession>
<evidence type="ECO:0000256" key="4">
    <source>
        <dbReference type="ARBA" id="ARBA00022989"/>
    </source>
</evidence>
<organism evidence="7 8">
    <name type="scientific">Paractinoplanes globisporus</name>
    <dbReference type="NCBI Taxonomy" id="113565"/>
    <lineage>
        <taxon>Bacteria</taxon>
        <taxon>Bacillati</taxon>
        <taxon>Actinomycetota</taxon>
        <taxon>Actinomycetes</taxon>
        <taxon>Micromonosporales</taxon>
        <taxon>Micromonosporaceae</taxon>
        <taxon>Paractinoplanes</taxon>
    </lineage>
</organism>
<feature type="transmembrane region" description="Helical" evidence="6">
    <location>
        <begin position="183"/>
        <end position="203"/>
    </location>
</feature>